<dbReference type="InterPro" id="IPR036520">
    <property type="entry name" value="UPF0759_sf"/>
</dbReference>
<keyword evidence="2" id="KW-1185">Reference proteome</keyword>
<dbReference type="InterPro" id="IPR002763">
    <property type="entry name" value="DUF72"/>
</dbReference>
<sequence length="220" mass="26513">MEIYVGTSGWSYPWNPKRSMKWYVEQGFNAVELNYSFYRFPSSKQVETWSKYSLRWSVKVNKIITHVKRLTDVEAWRNFRKIMEPLRPDFYLFQMPPSFKASDENVRRVEQFAKEIQDRMVIEFRDPEWFSLDVGVNVVSLDSPIGIFLIRGKIIYLRMHGRGKVWYDYHYGKKEMEEDLEKLIEMKPQVIYVFFNNTNMLQDALTFRELVKEKVGDARK</sequence>
<evidence type="ECO:0000313" key="1">
    <source>
        <dbReference type="EMBL" id="MUN29808.1"/>
    </source>
</evidence>
<name>A0A6A9QPX6_SULME</name>
<reference evidence="1 2" key="1">
    <citation type="submission" date="2019-10" db="EMBL/GenBank/DDBJ databases">
        <title>Sequencing and Assembly of Multiple Reported Metal-Biooxidizing Members of the Extremely Thermoacidophilic Archaeal Family Sulfolobaceae.</title>
        <authorList>
            <person name="Counts J.A."/>
            <person name="Kelly R.M."/>
        </authorList>
    </citation>
    <scope>NUCLEOTIDE SEQUENCE [LARGE SCALE GENOMIC DNA]</scope>
    <source>
        <strain evidence="1 2">DSM 6482</strain>
    </source>
</reference>
<dbReference type="Pfam" id="PF01904">
    <property type="entry name" value="DUF72"/>
    <property type="match status" value="1"/>
</dbReference>
<dbReference type="RefSeq" id="WP_054839095.1">
    <property type="nucleotide sequence ID" value="NZ_BBBY01000038.1"/>
</dbReference>
<organism evidence="1 2">
    <name type="scientific">Sulfuracidifex metallicus DSM 6482 = JCM 9184</name>
    <dbReference type="NCBI Taxonomy" id="523847"/>
    <lineage>
        <taxon>Archaea</taxon>
        <taxon>Thermoproteota</taxon>
        <taxon>Thermoprotei</taxon>
        <taxon>Sulfolobales</taxon>
        <taxon>Sulfolobaceae</taxon>
        <taxon>Sulfuracidifex</taxon>
    </lineage>
</organism>
<dbReference type="Proteomes" id="UP000470772">
    <property type="component" value="Unassembled WGS sequence"/>
</dbReference>
<dbReference type="PANTHER" id="PTHR30348">
    <property type="entry name" value="UNCHARACTERIZED PROTEIN YECE"/>
    <property type="match status" value="1"/>
</dbReference>
<comment type="caution">
    <text evidence="1">The sequence shown here is derived from an EMBL/GenBank/DDBJ whole genome shotgun (WGS) entry which is preliminary data.</text>
</comment>
<dbReference type="EMBL" id="WGGD01000005">
    <property type="protein sequence ID" value="MUN29808.1"/>
    <property type="molecule type" value="Genomic_DNA"/>
</dbReference>
<dbReference type="PANTHER" id="PTHR30348:SF4">
    <property type="entry name" value="DUF72 DOMAIN-CONTAINING PROTEIN"/>
    <property type="match status" value="1"/>
</dbReference>
<dbReference type="SUPFAM" id="SSF117396">
    <property type="entry name" value="TM1631-like"/>
    <property type="match status" value="1"/>
</dbReference>
<dbReference type="OrthoDB" id="35747at2157"/>
<protein>
    <submittedName>
        <fullName evidence="1">DUF72 domain-containing protein</fullName>
    </submittedName>
</protein>
<gene>
    <name evidence="1" type="ORF">GC250_10275</name>
</gene>
<dbReference type="Gene3D" id="3.20.20.410">
    <property type="entry name" value="Protein of unknown function UPF0759"/>
    <property type="match status" value="1"/>
</dbReference>
<accession>A0A6A9QPX6</accession>
<evidence type="ECO:0000313" key="2">
    <source>
        <dbReference type="Proteomes" id="UP000470772"/>
    </source>
</evidence>
<proteinExistence type="predicted"/>
<dbReference type="AlphaFoldDB" id="A0A6A9QPX6"/>